<dbReference type="InterPro" id="IPR050314">
    <property type="entry name" value="Glycosyl_Hydrlase_18"/>
</dbReference>
<dbReference type="RefSeq" id="XP_066933755.1">
    <property type="nucleotide sequence ID" value="XM_067077654.1"/>
</dbReference>
<dbReference type="PROSITE" id="PS51910">
    <property type="entry name" value="GH18_2"/>
    <property type="match status" value="1"/>
</dbReference>
<dbReference type="FunFam" id="3.10.50.10:FF:000001">
    <property type="entry name" value="Chitinase 3-like 1"/>
    <property type="match status" value="1"/>
</dbReference>
<dbReference type="InterPro" id="IPR001223">
    <property type="entry name" value="Glyco_hydro18_cat"/>
</dbReference>
<dbReference type="InterPro" id="IPR029070">
    <property type="entry name" value="Chitinase_insertion_sf"/>
</dbReference>
<dbReference type="GO" id="GO:0004568">
    <property type="term" value="F:chitinase activity"/>
    <property type="evidence" value="ECO:0007669"/>
    <property type="project" value="TreeGrafter"/>
</dbReference>
<dbReference type="EnsemblMetazoa" id="CLYHEMT020553.2">
    <property type="protein sequence ID" value="CLYHEMP020553.2"/>
    <property type="gene ID" value="CLYHEMG020553"/>
</dbReference>
<dbReference type="SMART" id="SM00636">
    <property type="entry name" value="Glyco_18"/>
    <property type="match status" value="1"/>
</dbReference>
<protein>
    <recommendedName>
        <fullName evidence="3">GH18 domain-containing protein</fullName>
    </recommendedName>
</protein>
<dbReference type="GO" id="GO:0006032">
    <property type="term" value="P:chitin catabolic process"/>
    <property type="evidence" value="ECO:0007669"/>
    <property type="project" value="TreeGrafter"/>
</dbReference>
<dbReference type="Proteomes" id="UP000594262">
    <property type="component" value="Unplaced"/>
</dbReference>
<dbReference type="InterPro" id="IPR017853">
    <property type="entry name" value="GH"/>
</dbReference>
<dbReference type="Gene3D" id="3.20.20.80">
    <property type="entry name" value="Glycosidases"/>
    <property type="match status" value="1"/>
</dbReference>
<feature type="domain" description="GH18" evidence="3">
    <location>
        <begin position="32"/>
        <end position="395"/>
    </location>
</feature>
<dbReference type="OrthoDB" id="73875at2759"/>
<dbReference type="GO" id="GO:0008061">
    <property type="term" value="F:chitin binding"/>
    <property type="evidence" value="ECO:0007669"/>
    <property type="project" value="InterPro"/>
</dbReference>
<evidence type="ECO:0000313" key="4">
    <source>
        <dbReference type="EnsemblMetazoa" id="CLYHEMP020553.2"/>
    </source>
</evidence>
<dbReference type="SUPFAM" id="SSF54556">
    <property type="entry name" value="Chitinase insertion domain"/>
    <property type="match status" value="1"/>
</dbReference>
<keyword evidence="1" id="KW-1015">Disulfide bond</keyword>
<organism evidence="4 5">
    <name type="scientific">Clytia hemisphaerica</name>
    <dbReference type="NCBI Taxonomy" id="252671"/>
    <lineage>
        <taxon>Eukaryota</taxon>
        <taxon>Metazoa</taxon>
        <taxon>Cnidaria</taxon>
        <taxon>Hydrozoa</taxon>
        <taxon>Hydroidolina</taxon>
        <taxon>Leptothecata</taxon>
        <taxon>Obeliida</taxon>
        <taxon>Clytiidae</taxon>
        <taxon>Clytia</taxon>
    </lineage>
</organism>
<dbReference type="AlphaFoldDB" id="A0A7M5XB31"/>
<dbReference type="Gene3D" id="3.10.50.10">
    <property type="match status" value="1"/>
</dbReference>
<dbReference type="InterPro" id="IPR011583">
    <property type="entry name" value="Chitinase_II/V-like_cat"/>
</dbReference>
<dbReference type="PANTHER" id="PTHR11177:SF317">
    <property type="entry name" value="CHITINASE 12-RELATED"/>
    <property type="match status" value="1"/>
</dbReference>
<evidence type="ECO:0000256" key="2">
    <source>
        <dbReference type="SAM" id="SignalP"/>
    </source>
</evidence>
<keyword evidence="2" id="KW-0732">Signal</keyword>
<dbReference type="GeneID" id="136821417"/>
<keyword evidence="5" id="KW-1185">Reference proteome</keyword>
<evidence type="ECO:0000313" key="5">
    <source>
        <dbReference type="Proteomes" id="UP000594262"/>
    </source>
</evidence>
<dbReference type="RefSeq" id="XP_066933754.1">
    <property type="nucleotide sequence ID" value="XM_067077653.1"/>
</dbReference>
<evidence type="ECO:0000256" key="1">
    <source>
        <dbReference type="ARBA" id="ARBA00023157"/>
    </source>
</evidence>
<dbReference type="GO" id="GO:0005975">
    <property type="term" value="P:carbohydrate metabolic process"/>
    <property type="evidence" value="ECO:0007669"/>
    <property type="project" value="InterPro"/>
</dbReference>
<dbReference type="PANTHER" id="PTHR11177">
    <property type="entry name" value="CHITINASE"/>
    <property type="match status" value="1"/>
</dbReference>
<feature type="chain" id="PRO_5033596689" description="GH18 domain-containing protein" evidence="2">
    <location>
        <begin position="21"/>
        <end position="396"/>
    </location>
</feature>
<evidence type="ECO:0000259" key="3">
    <source>
        <dbReference type="PROSITE" id="PS51910"/>
    </source>
</evidence>
<dbReference type="GO" id="GO:0005576">
    <property type="term" value="C:extracellular region"/>
    <property type="evidence" value="ECO:0007669"/>
    <property type="project" value="TreeGrafter"/>
</dbReference>
<dbReference type="SUPFAM" id="SSF51445">
    <property type="entry name" value="(Trans)glycosidases"/>
    <property type="match status" value="1"/>
</dbReference>
<feature type="signal peptide" evidence="2">
    <location>
        <begin position="1"/>
        <end position="20"/>
    </location>
</feature>
<dbReference type="EnsemblMetazoa" id="CLYHEMT020553.1">
    <property type="protein sequence ID" value="CLYHEMP020553.1"/>
    <property type="gene ID" value="CLYHEMG020553"/>
</dbReference>
<dbReference type="Pfam" id="PF00704">
    <property type="entry name" value="Glyco_hydro_18"/>
    <property type="match status" value="1"/>
</dbReference>
<name>A0A7M5XB31_9CNID</name>
<reference evidence="4" key="1">
    <citation type="submission" date="2021-01" db="UniProtKB">
        <authorList>
            <consortium name="EnsemblMetazoa"/>
        </authorList>
    </citation>
    <scope>IDENTIFICATION</scope>
</reference>
<proteinExistence type="predicted"/>
<sequence>MRSLSIVTLFAVVCCTVTFGTVIQRKRSSSNKRIICFYANWAQYRKGRGRFLPHQIPADLCTHITYAHLQVDLTTHELVKRQRNDEFLLKELVKLKKKNPALKIIISVGGWKHEYKPRFSKMVQNERTRAIFIQSVLKWIQKTEVDGLSIDWEYPTKRGTSGPGDKHRYTLLLKELRAAFDEEERPLTLSASVSSGRKKIDTVYEHKKFIKYLDWVNVMAYALHGAWRKFAGHHTTMTGATNVEDSLNAWQEKGIPDEKINLGVATYGRTFTLKDPTNYGLGAPVTNPAHGKPGKYTRIKGALSYYEFCDQQWDHKIPSYDSKARKPYASRGDQWIGYESPRSIRSSIAYLMQKNNNRLGGIAIWKLGYDDFTGTFCHEGKFPLVNAARQGVYGIA</sequence>
<accession>A0A7M5XB31</accession>